<dbReference type="RefSeq" id="WP_207566266.1">
    <property type="nucleotide sequence ID" value="NZ_CP071446.1"/>
</dbReference>
<dbReference type="Gene3D" id="1.20.1560.10">
    <property type="entry name" value="ABC transporter type 1, transmembrane domain"/>
    <property type="match status" value="1"/>
</dbReference>
<feature type="transmembrane region" description="Helical" evidence="5">
    <location>
        <begin position="15"/>
        <end position="39"/>
    </location>
</feature>
<evidence type="ECO:0000256" key="4">
    <source>
        <dbReference type="ARBA" id="ARBA00023136"/>
    </source>
</evidence>
<keyword evidence="2 5" id="KW-0812">Transmembrane</keyword>
<keyword evidence="8" id="KW-1185">Reference proteome</keyword>
<dbReference type="SUPFAM" id="SSF90123">
    <property type="entry name" value="ABC transporter transmembrane region"/>
    <property type="match status" value="1"/>
</dbReference>
<keyword evidence="7" id="KW-0547">Nucleotide-binding</keyword>
<sequence length="310" mass="36282">MKELIKWILKLPKKLLYMIGIMNLFGIFSSLIVSYTAIINKDVINYAISGNKNFFISSMLLVIAVLTSHVLFTLGKGFVSFTKGNYLKYFGEYCYKKIMNKDFSDFSKKTPAFYSEVSLRTIEDMLYLISDYNNSGGLVFAFRITFYMLTIYTLDYVSGMFMILFSILILLSLWIANIYYYKHSKIVKDKFLEVRSYVADMFRGKKETQLFEAYDFEMNLYRKNTDPVWKYKRRLFFVDFILSFSIRDLISTVFYLFIVYRGIIIGNAGTFYALLNLFALIRYQLFAAIGIWDSIRSGITSARQLEEIVG</sequence>
<feature type="transmembrane region" description="Helical" evidence="5">
    <location>
        <begin position="135"/>
        <end position="154"/>
    </location>
</feature>
<name>A0ABX7S4W9_9BACT</name>
<dbReference type="EMBL" id="CP071446">
    <property type="protein sequence ID" value="QTA37541.1"/>
    <property type="molecule type" value="Genomic_DNA"/>
</dbReference>
<evidence type="ECO:0000256" key="3">
    <source>
        <dbReference type="ARBA" id="ARBA00022989"/>
    </source>
</evidence>
<protein>
    <submittedName>
        <fullName evidence="7">ABC transporter ATP-binding protein</fullName>
    </submittedName>
</protein>
<comment type="subcellular location">
    <subcellularLocation>
        <location evidence="1">Cell membrane</location>
        <topology evidence="1">Multi-pass membrane protein</topology>
    </subcellularLocation>
</comment>
<dbReference type="GO" id="GO:0005524">
    <property type="term" value="F:ATP binding"/>
    <property type="evidence" value="ECO:0007669"/>
    <property type="project" value="UniProtKB-KW"/>
</dbReference>
<evidence type="ECO:0000256" key="1">
    <source>
        <dbReference type="ARBA" id="ARBA00004651"/>
    </source>
</evidence>
<evidence type="ECO:0000313" key="7">
    <source>
        <dbReference type="EMBL" id="QTA37541.1"/>
    </source>
</evidence>
<keyword evidence="4 5" id="KW-0472">Membrane</keyword>
<keyword evidence="3 5" id="KW-1133">Transmembrane helix</keyword>
<dbReference type="Proteomes" id="UP000671862">
    <property type="component" value="Chromosome"/>
</dbReference>
<dbReference type="PROSITE" id="PS50929">
    <property type="entry name" value="ABC_TM1F"/>
    <property type="match status" value="1"/>
</dbReference>
<organism evidence="7 8">
    <name type="scientific">Thermosipho ferrireducens</name>
    <dbReference type="NCBI Taxonomy" id="2571116"/>
    <lineage>
        <taxon>Bacteria</taxon>
        <taxon>Thermotogati</taxon>
        <taxon>Thermotogota</taxon>
        <taxon>Thermotogae</taxon>
        <taxon>Thermotogales</taxon>
        <taxon>Fervidobacteriaceae</taxon>
        <taxon>Thermosipho</taxon>
    </lineage>
</organism>
<dbReference type="InterPro" id="IPR036640">
    <property type="entry name" value="ABC1_TM_sf"/>
</dbReference>
<feature type="transmembrane region" description="Helical" evidence="5">
    <location>
        <begin position="54"/>
        <end position="74"/>
    </location>
</feature>
<feature type="transmembrane region" description="Helical" evidence="5">
    <location>
        <begin position="270"/>
        <end position="292"/>
    </location>
</feature>
<gene>
    <name evidence="7" type="ORF">JYK00_07345</name>
</gene>
<feature type="domain" description="ABC transmembrane type-1" evidence="6">
    <location>
        <begin position="24"/>
        <end position="297"/>
    </location>
</feature>
<feature type="transmembrane region" description="Helical" evidence="5">
    <location>
        <begin position="160"/>
        <end position="181"/>
    </location>
</feature>
<dbReference type="InterPro" id="IPR011527">
    <property type="entry name" value="ABC1_TM_dom"/>
</dbReference>
<evidence type="ECO:0000259" key="6">
    <source>
        <dbReference type="PROSITE" id="PS50929"/>
    </source>
</evidence>
<proteinExistence type="predicted"/>
<evidence type="ECO:0000256" key="5">
    <source>
        <dbReference type="SAM" id="Phobius"/>
    </source>
</evidence>
<keyword evidence="7" id="KW-0067">ATP-binding</keyword>
<accession>A0ABX7S4W9</accession>
<evidence type="ECO:0000256" key="2">
    <source>
        <dbReference type="ARBA" id="ARBA00022692"/>
    </source>
</evidence>
<evidence type="ECO:0000313" key="8">
    <source>
        <dbReference type="Proteomes" id="UP000671862"/>
    </source>
</evidence>
<reference evidence="7 8" key="1">
    <citation type="submission" date="2021-03" db="EMBL/GenBank/DDBJ databases">
        <title>Thermosipho ferrireducens sp.nov., an anaerobic thermophilic iron-reducing bacterium isolated from a deep-sea hydrothermal sulfide deposits.</title>
        <authorList>
            <person name="Zeng X."/>
            <person name="Chen Y."/>
            <person name="Shao Z."/>
        </authorList>
    </citation>
    <scope>NUCLEOTIDE SEQUENCE [LARGE SCALE GENOMIC DNA]</scope>
    <source>
        <strain evidence="7 8">JL129W03</strain>
    </source>
</reference>
<feature type="transmembrane region" description="Helical" evidence="5">
    <location>
        <begin position="235"/>
        <end position="258"/>
    </location>
</feature>